<feature type="binding site" evidence="17">
    <location>
        <position position="280"/>
    </location>
    <ligand>
        <name>(6S)-NADPHX</name>
        <dbReference type="ChEBI" id="CHEBI:64076"/>
    </ligand>
</feature>
<dbReference type="InterPro" id="IPR036652">
    <property type="entry name" value="YjeF_N_dom_sf"/>
</dbReference>
<dbReference type="Gene3D" id="3.40.50.10260">
    <property type="entry name" value="YjeF N-terminal domain"/>
    <property type="match status" value="1"/>
</dbReference>
<evidence type="ECO:0000256" key="15">
    <source>
        <dbReference type="ARBA" id="ARBA00048238"/>
    </source>
</evidence>
<feature type="binding site" evidence="18">
    <location>
        <begin position="156"/>
        <end position="162"/>
    </location>
    <ligand>
        <name>(6S)-NADPHX</name>
        <dbReference type="ChEBI" id="CHEBI:64076"/>
    </ligand>
</feature>
<feature type="binding site" evidence="17">
    <location>
        <position position="385"/>
    </location>
    <ligand>
        <name>(6S)-NADPHX</name>
        <dbReference type="ChEBI" id="CHEBI:64076"/>
    </ligand>
</feature>
<dbReference type="InterPro" id="IPR030677">
    <property type="entry name" value="Nnr"/>
</dbReference>
<feature type="binding site" evidence="17">
    <location>
        <position position="448"/>
    </location>
    <ligand>
        <name>(6S)-NADPHX</name>
        <dbReference type="ChEBI" id="CHEBI:64076"/>
    </ligand>
</feature>
<sequence>MSLGQQKAPKAGESRPTQPLAAGNGEAGRPEGQRLSPLALLSVADSRVMDAQAERLSSALPEELMQHAGSAGAHEIMRHYAPCRVLVACGPGNNGGDGYVLARILRAQGWRVEITPALPPQTPLARAMAARWKGAVVPFSPQAAAEAELVVDAVFGAGLSRPVSPEVAAFFAAADRIVALDLPTGVNGDTGQLMGEVARCERTVAFVRRRPGHFLLPGAEKCGFTRAAEIGMPARITTGFPVRCWRNEPGLWRLPRQHPLDNKYTRGVVNVCGGTVMPGAALLATEGARRSGCGMARIASDPAHAGVFRNGPPGIIVDTAPLAELLTQPHRKYWVCGPGLLPQEAGTLFPVLLEAHCCVVADAGTLDWAREDPQKLRGAAVLTPHDGEFARVFGPVGPDRIESARKAASLVGSVVVLKGYTTVIAAPDGRVALNVHATPALATAGSGDVLSGTVGTCLAAGLPPWEAACAAVWLHGEAGRRAAWSEGGWPIAEDIVAQLGNARGTAEKGTDDPG</sequence>
<comment type="similarity">
    <text evidence="18">Belongs to the NnrE/AIBP family.</text>
</comment>
<comment type="catalytic activity">
    <reaction evidence="1 18 19">
        <text>(6R)-NADHX = (6S)-NADHX</text>
        <dbReference type="Rhea" id="RHEA:32215"/>
        <dbReference type="ChEBI" id="CHEBI:64074"/>
        <dbReference type="ChEBI" id="CHEBI:64075"/>
        <dbReference type="EC" id="5.1.99.6"/>
    </reaction>
</comment>
<comment type="similarity">
    <text evidence="4 19">In the C-terminal section; belongs to the NnrD/CARKD family.</text>
</comment>
<evidence type="ECO:0000256" key="13">
    <source>
        <dbReference type="ARBA" id="ARBA00023268"/>
    </source>
</evidence>
<feature type="region of interest" description="Disordered" evidence="20">
    <location>
        <begin position="1"/>
        <end position="33"/>
    </location>
</feature>
<evidence type="ECO:0000256" key="9">
    <source>
        <dbReference type="ARBA" id="ARBA00022958"/>
    </source>
</evidence>
<comment type="similarity">
    <text evidence="17">Belongs to the NnrD/CARKD family.</text>
</comment>
<evidence type="ECO:0000256" key="20">
    <source>
        <dbReference type="SAM" id="MobiDB-lite"/>
    </source>
</evidence>
<comment type="cofactor">
    <cofactor evidence="18 19">
        <name>K(+)</name>
        <dbReference type="ChEBI" id="CHEBI:29103"/>
    </cofactor>
    <text evidence="18 19">Binds 1 potassium ion per subunit.</text>
</comment>
<evidence type="ECO:0000256" key="18">
    <source>
        <dbReference type="HAMAP-Rule" id="MF_01966"/>
    </source>
</evidence>
<dbReference type="GO" id="GO:0052855">
    <property type="term" value="F:ADP-dependent NAD(P)H-hydrate dehydratase activity"/>
    <property type="evidence" value="ECO:0007669"/>
    <property type="project" value="UniProtKB-UniRule"/>
</dbReference>
<dbReference type="EC" id="5.1.99.6" evidence="19"/>
<dbReference type="InterPro" id="IPR000631">
    <property type="entry name" value="CARKD"/>
</dbReference>
<keyword evidence="13" id="KW-0511">Multifunctional enzyme</keyword>
<keyword evidence="9 18" id="KW-0630">Potassium</keyword>
<feature type="binding site" evidence="18">
    <location>
        <position position="152"/>
    </location>
    <ligand>
        <name>K(+)</name>
        <dbReference type="ChEBI" id="CHEBI:29103"/>
    </ligand>
</feature>
<feature type="binding site" evidence="18">
    <location>
        <position position="94"/>
    </location>
    <ligand>
        <name>K(+)</name>
        <dbReference type="ChEBI" id="CHEBI:29103"/>
    </ligand>
</feature>
<evidence type="ECO:0000256" key="14">
    <source>
        <dbReference type="ARBA" id="ARBA00025153"/>
    </source>
</evidence>
<protein>
    <recommendedName>
        <fullName evidence="19">Bifunctional NAD(P)H-hydrate repair enzyme</fullName>
    </recommendedName>
    <alternativeName>
        <fullName evidence="19">Nicotinamide nucleotide repair protein</fullName>
    </alternativeName>
    <domain>
        <recommendedName>
            <fullName evidence="19">ADP-dependent (S)-NAD(P)H-hydrate dehydratase</fullName>
            <ecNumber evidence="19">4.2.1.136</ecNumber>
        </recommendedName>
        <alternativeName>
            <fullName evidence="19">ADP-dependent NAD(P)HX dehydratase</fullName>
        </alternativeName>
    </domain>
    <domain>
        <recommendedName>
            <fullName evidence="19">NAD(P)H-hydrate epimerase</fullName>
            <ecNumber evidence="19">5.1.99.6</ecNumber>
        </recommendedName>
    </domain>
</protein>
<dbReference type="PROSITE" id="PS51383">
    <property type="entry name" value="YJEF_C_3"/>
    <property type="match status" value="1"/>
</dbReference>
<evidence type="ECO:0000256" key="4">
    <source>
        <dbReference type="ARBA" id="ARBA00009524"/>
    </source>
</evidence>
<dbReference type="SUPFAM" id="SSF53613">
    <property type="entry name" value="Ribokinase-like"/>
    <property type="match status" value="1"/>
</dbReference>
<keyword evidence="12 17" id="KW-0456">Lyase</keyword>
<feature type="binding site" evidence="17">
    <location>
        <position position="447"/>
    </location>
    <ligand>
        <name>AMP</name>
        <dbReference type="ChEBI" id="CHEBI:456215"/>
    </ligand>
</feature>
<dbReference type="GO" id="GO:0052856">
    <property type="term" value="F:NAD(P)HX epimerase activity"/>
    <property type="evidence" value="ECO:0007669"/>
    <property type="project" value="UniProtKB-UniRule"/>
</dbReference>
<evidence type="ECO:0000259" key="22">
    <source>
        <dbReference type="PROSITE" id="PS51385"/>
    </source>
</evidence>
<feature type="binding site" evidence="18">
    <location>
        <begin position="93"/>
        <end position="97"/>
    </location>
    <ligand>
        <name>(6S)-NADPHX</name>
        <dbReference type="ChEBI" id="CHEBI:64076"/>
    </ligand>
</feature>
<dbReference type="PROSITE" id="PS01050">
    <property type="entry name" value="YJEF_C_2"/>
    <property type="match status" value="1"/>
</dbReference>
<dbReference type="PIRSF" id="PIRSF017184">
    <property type="entry name" value="Nnr"/>
    <property type="match status" value="1"/>
</dbReference>
<feature type="domain" description="YjeF N-terminal" evidence="22">
    <location>
        <begin position="41"/>
        <end position="238"/>
    </location>
</feature>
<comment type="function">
    <text evidence="17">Catalyzes the dehydration of the S-form of NAD(P)HX at the expense of ADP, which is converted to AMP. Together with NAD(P)HX epimerase, which catalyzes the epimerization of the S- and R-forms, the enzyme allows the repair of both epimers of NAD(P)HX, a damaged form of NAD(P)H that is a result of enzymatic or heat-dependent hydration.</text>
</comment>
<feature type="binding site" evidence="18">
    <location>
        <position position="181"/>
    </location>
    <ligand>
        <name>(6S)-NADPHX</name>
        <dbReference type="ChEBI" id="CHEBI:64076"/>
    </ligand>
</feature>
<evidence type="ECO:0000256" key="16">
    <source>
        <dbReference type="ARBA" id="ARBA00049209"/>
    </source>
</evidence>
<dbReference type="GO" id="GO:0110051">
    <property type="term" value="P:metabolite repair"/>
    <property type="evidence" value="ECO:0007669"/>
    <property type="project" value="TreeGrafter"/>
</dbReference>
<dbReference type="HAMAP" id="MF_01966">
    <property type="entry name" value="NADHX_epimerase"/>
    <property type="match status" value="1"/>
</dbReference>
<evidence type="ECO:0000256" key="1">
    <source>
        <dbReference type="ARBA" id="ARBA00000013"/>
    </source>
</evidence>
<dbReference type="AlphaFoldDB" id="A0A506UR36"/>
<comment type="catalytic activity">
    <reaction evidence="15 17 19">
        <text>(6S)-NADHX + ADP = AMP + phosphate + NADH + H(+)</text>
        <dbReference type="Rhea" id="RHEA:32223"/>
        <dbReference type="ChEBI" id="CHEBI:15378"/>
        <dbReference type="ChEBI" id="CHEBI:43474"/>
        <dbReference type="ChEBI" id="CHEBI:57945"/>
        <dbReference type="ChEBI" id="CHEBI:64074"/>
        <dbReference type="ChEBI" id="CHEBI:456215"/>
        <dbReference type="ChEBI" id="CHEBI:456216"/>
        <dbReference type="EC" id="4.2.1.136"/>
    </reaction>
</comment>
<feature type="binding site" evidence="17">
    <location>
        <begin position="418"/>
        <end position="422"/>
    </location>
    <ligand>
        <name>AMP</name>
        <dbReference type="ChEBI" id="CHEBI:456215"/>
    </ligand>
</feature>
<comment type="catalytic activity">
    <reaction evidence="2 18 19">
        <text>(6R)-NADPHX = (6S)-NADPHX</text>
        <dbReference type="Rhea" id="RHEA:32227"/>
        <dbReference type="ChEBI" id="CHEBI:64076"/>
        <dbReference type="ChEBI" id="CHEBI:64077"/>
        <dbReference type="EC" id="5.1.99.6"/>
    </reaction>
</comment>
<keyword evidence="5 18" id="KW-0479">Metal-binding</keyword>
<dbReference type="RefSeq" id="WP_165600215.1">
    <property type="nucleotide sequence ID" value="NZ_SORZ01000001.1"/>
</dbReference>
<evidence type="ECO:0000256" key="19">
    <source>
        <dbReference type="PIRNR" id="PIRNR017184"/>
    </source>
</evidence>
<dbReference type="InterPro" id="IPR004443">
    <property type="entry name" value="YjeF_N_dom"/>
</dbReference>
<gene>
    <name evidence="17" type="primary">nnrD</name>
    <name evidence="18" type="synonym">nnrE</name>
    <name evidence="23" type="ORF">E3202_02120</name>
</gene>
<keyword evidence="8 17" id="KW-0521">NADP</keyword>
<organism evidence="23 24">
    <name type="scientific">Oecophyllibacter saccharovorans</name>
    <dbReference type="NCBI Taxonomy" id="2558360"/>
    <lineage>
        <taxon>Bacteria</taxon>
        <taxon>Pseudomonadati</taxon>
        <taxon>Pseudomonadota</taxon>
        <taxon>Alphaproteobacteria</taxon>
        <taxon>Acetobacterales</taxon>
        <taxon>Acetobacteraceae</taxon>
        <taxon>Oecophyllibacter</taxon>
    </lineage>
</organism>
<evidence type="ECO:0000256" key="5">
    <source>
        <dbReference type="ARBA" id="ARBA00022723"/>
    </source>
</evidence>
<evidence type="ECO:0000256" key="12">
    <source>
        <dbReference type="ARBA" id="ARBA00023239"/>
    </source>
</evidence>
<dbReference type="InterPro" id="IPR029056">
    <property type="entry name" value="Ribokinase-like"/>
</dbReference>
<proteinExistence type="inferred from homology"/>
<feature type="binding site" evidence="17">
    <location>
        <position position="339"/>
    </location>
    <ligand>
        <name>(6S)-NADPHX</name>
        <dbReference type="ChEBI" id="CHEBI:64076"/>
    </ligand>
</feature>
<dbReference type="Pfam" id="PF03853">
    <property type="entry name" value="YjeF_N"/>
    <property type="match status" value="1"/>
</dbReference>
<comment type="function">
    <text evidence="14 19">Bifunctional enzyme that catalyzes the epimerization of the S- and R-forms of NAD(P)HX and the dehydration of the S-form of NAD(P)HX at the expense of ADP, which is converted to AMP. This allows the repair of both epimers of NAD(P)HX, a damaged form of NAD(P)H that is a result of enzymatic or heat-dependent hydration.</text>
</comment>
<evidence type="ECO:0000256" key="11">
    <source>
        <dbReference type="ARBA" id="ARBA00023235"/>
    </source>
</evidence>
<evidence type="ECO:0000313" key="24">
    <source>
        <dbReference type="Proteomes" id="UP000315037"/>
    </source>
</evidence>
<dbReference type="NCBIfam" id="TIGR00196">
    <property type="entry name" value="yjeF_cterm"/>
    <property type="match status" value="1"/>
</dbReference>
<dbReference type="Gene3D" id="3.40.1190.20">
    <property type="match status" value="1"/>
</dbReference>
<dbReference type="GO" id="GO:0046496">
    <property type="term" value="P:nicotinamide nucleotide metabolic process"/>
    <property type="evidence" value="ECO:0007669"/>
    <property type="project" value="UniProtKB-UniRule"/>
</dbReference>
<keyword evidence="10 17" id="KW-0520">NAD</keyword>
<dbReference type="PANTHER" id="PTHR12592:SF0">
    <property type="entry name" value="ATP-DEPENDENT (S)-NAD(P)H-HYDRATE DEHYDRATASE"/>
    <property type="match status" value="1"/>
</dbReference>
<dbReference type="GO" id="GO:0005524">
    <property type="term" value="F:ATP binding"/>
    <property type="evidence" value="ECO:0007669"/>
    <property type="project" value="UniProtKB-UniRule"/>
</dbReference>
<dbReference type="CDD" id="cd01171">
    <property type="entry name" value="YXKO-related"/>
    <property type="match status" value="1"/>
</dbReference>
<dbReference type="HAMAP" id="MF_01965">
    <property type="entry name" value="NADHX_dehydratase"/>
    <property type="match status" value="1"/>
</dbReference>
<dbReference type="PROSITE" id="PS51385">
    <property type="entry name" value="YJEF_N"/>
    <property type="match status" value="1"/>
</dbReference>
<evidence type="ECO:0000313" key="23">
    <source>
        <dbReference type="EMBL" id="TPW35762.1"/>
    </source>
</evidence>
<dbReference type="PANTHER" id="PTHR12592">
    <property type="entry name" value="ATP-DEPENDENT (S)-NAD(P)H-HYDRATE DEHYDRATASE FAMILY MEMBER"/>
    <property type="match status" value="1"/>
</dbReference>
<dbReference type="GO" id="GO:0046872">
    <property type="term" value="F:metal ion binding"/>
    <property type="evidence" value="ECO:0007669"/>
    <property type="project" value="UniProtKB-UniRule"/>
</dbReference>
<evidence type="ECO:0000256" key="8">
    <source>
        <dbReference type="ARBA" id="ARBA00022857"/>
    </source>
</evidence>
<dbReference type="EC" id="4.2.1.136" evidence="19"/>
<dbReference type="NCBIfam" id="TIGR00197">
    <property type="entry name" value="yjeF_nterm"/>
    <property type="match status" value="1"/>
</dbReference>
<evidence type="ECO:0000256" key="2">
    <source>
        <dbReference type="ARBA" id="ARBA00000909"/>
    </source>
</evidence>
<comment type="function">
    <text evidence="18">Catalyzes the epimerization of the S- and R-forms of NAD(P)HX, a damaged form of NAD(P)H that is a result of enzymatic or heat-dependent hydration. This is a prerequisite for the S-specific NAD(P)H-hydrate dehydratase to allow the repair of both epimers of NAD(P)HX.</text>
</comment>
<comment type="cofactor">
    <cofactor evidence="17">
        <name>Mg(2+)</name>
        <dbReference type="ChEBI" id="CHEBI:18420"/>
    </cofactor>
</comment>
<comment type="similarity">
    <text evidence="3 19">In the N-terminal section; belongs to the NnrE/AIBP family.</text>
</comment>
<feature type="binding site" evidence="18">
    <location>
        <position position="184"/>
    </location>
    <ligand>
        <name>K(+)</name>
        <dbReference type="ChEBI" id="CHEBI:29103"/>
    </ligand>
</feature>
<comment type="caution">
    <text evidence="18">Lacks conserved residue(s) required for the propagation of feature annotation.</text>
</comment>
<keyword evidence="6 17" id="KW-0547">Nucleotide-binding</keyword>
<comment type="caution">
    <text evidence="23">The sequence shown here is derived from an EMBL/GenBank/DDBJ whole genome shotgun (WGS) entry which is preliminary data.</text>
</comment>
<evidence type="ECO:0000256" key="10">
    <source>
        <dbReference type="ARBA" id="ARBA00023027"/>
    </source>
</evidence>
<evidence type="ECO:0000256" key="3">
    <source>
        <dbReference type="ARBA" id="ARBA00006001"/>
    </source>
</evidence>
<dbReference type="InterPro" id="IPR017953">
    <property type="entry name" value="Carbohydrate_kinase_pred_CS"/>
</dbReference>
<reference evidence="23 24" key="1">
    <citation type="submission" date="2019-03" db="EMBL/GenBank/DDBJ databases">
        <title>The complete genome sequence of Neokomagataea sp. Jb2 NBRC113641.</title>
        <authorList>
            <person name="Chua K.-O."/>
            <person name="Chan K.-G."/>
            <person name="See-Too W.-S."/>
        </authorList>
    </citation>
    <scope>NUCLEOTIDE SEQUENCE [LARGE SCALE GENOMIC DNA]</scope>
    <source>
        <strain evidence="23 24">Jb2</strain>
    </source>
</reference>
<comment type="subunit">
    <text evidence="17">Homotetramer.</text>
</comment>
<keyword evidence="24" id="KW-1185">Reference proteome</keyword>
<dbReference type="SUPFAM" id="SSF64153">
    <property type="entry name" value="YjeF N-terminal domain-like"/>
    <property type="match status" value="1"/>
</dbReference>
<dbReference type="Proteomes" id="UP000315037">
    <property type="component" value="Unassembled WGS sequence"/>
</dbReference>
<accession>A0A506UR36</accession>
<evidence type="ECO:0000256" key="17">
    <source>
        <dbReference type="HAMAP-Rule" id="MF_01965"/>
    </source>
</evidence>
<keyword evidence="7 17" id="KW-0067">ATP-binding</keyword>
<feature type="domain" description="YjeF C-terminal" evidence="21">
    <location>
        <begin position="246"/>
        <end position="506"/>
    </location>
</feature>
<evidence type="ECO:0000256" key="7">
    <source>
        <dbReference type="ARBA" id="ARBA00022840"/>
    </source>
</evidence>
<comment type="catalytic activity">
    <reaction evidence="16 17 19">
        <text>(6S)-NADPHX + ADP = AMP + phosphate + NADPH + H(+)</text>
        <dbReference type="Rhea" id="RHEA:32235"/>
        <dbReference type="ChEBI" id="CHEBI:15378"/>
        <dbReference type="ChEBI" id="CHEBI:43474"/>
        <dbReference type="ChEBI" id="CHEBI:57783"/>
        <dbReference type="ChEBI" id="CHEBI:64076"/>
        <dbReference type="ChEBI" id="CHEBI:456215"/>
        <dbReference type="ChEBI" id="CHEBI:456216"/>
        <dbReference type="EC" id="4.2.1.136"/>
    </reaction>
</comment>
<evidence type="ECO:0000259" key="21">
    <source>
        <dbReference type="PROSITE" id="PS51383"/>
    </source>
</evidence>
<dbReference type="EMBL" id="SORZ01000001">
    <property type="protein sequence ID" value="TPW35762.1"/>
    <property type="molecule type" value="Genomic_DNA"/>
</dbReference>
<dbReference type="Pfam" id="PF01256">
    <property type="entry name" value="Carb_kinase"/>
    <property type="match status" value="1"/>
</dbReference>
<name>A0A506UR36_9PROT</name>
<evidence type="ECO:0000256" key="6">
    <source>
        <dbReference type="ARBA" id="ARBA00022741"/>
    </source>
</evidence>
<keyword evidence="11 18" id="KW-0413">Isomerase</keyword>